<dbReference type="AlphaFoldDB" id="A0A9Q1H1E5"/>
<feature type="compositionally biased region" description="Acidic residues" evidence="1">
    <location>
        <begin position="95"/>
        <end position="104"/>
    </location>
</feature>
<protein>
    <submittedName>
        <fullName evidence="2">Uncharacterized protein</fullName>
    </submittedName>
</protein>
<evidence type="ECO:0000256" key="1">
    <source>
        <dbReference type="SAM" id="MobiDB-lite"/>
    </source>
</evidence>
<feature type="compositionally biased region" description="Basic residues" evidence="1">
    <location>
        <begin position="109"/>
        <end position="132"/>
    </location>
</feature>
<organism evidence="2 3">
    <name type="scientific">Holothuria leucospilota</name>
    <name type="common">Black long sea cucumber</name>
    <name type="synonym">Mertensiothuria leucospilota</name>
    <dbReference type="NCBI Taxonomy" id="206669"/>
    <lineage>
        <taxon>Eukaryota</taxon>
        <taxon>Metazoa</taxon>
        <taxon>Echinodermata</taxon>
        <taxon>Eleutherozoa</taxon>
        <taxon>Echinozoa</taxon>
        <taxon>Holothuroidea</taxon>
        <taxon>Aspidochirotacea</taxon>
        <taxon>Aspidochirotida</taxon>
        <taxon>Holothuriidae</taxon>
        <taxon>Holothuria</taxon>
    </lineage>
</organism>
<feature type="region of interest" description="Disordered" evidence="1">
    <location>
        <begin position="72"/>
        <end position="133"/>
    </location>
</feature>
<feature type="region of interest" description="Disordered" evidence="1">
    <location>
        <begin position="250"/>
        <end position="269"/>
    </location>
</feature>
<proteinExistence type="predicted"/>
<gene>
    <name evidence="2" type="ORF">HOLleu_24722</name>
</gene>
<dbReference type="PANTHER" id="PTHR37162">
    <property type="entry name" value="HAT FAMILY DIMERISATION DOMAINCONTAINING PROTEIN-RELATED"/>
    <property type="match status" value="1"/>
</dbReference>
<reference evidence="2" key="1">
    <citation type="submission" date="2021-10" db="EMBL/GenBank/DDBJ databases">
        <title>Tropical sea cucumber genome reveals ecological adaptation and Cuvierian tubules defense mechanism.</title>
        <authorList>
            <person name="Chen T."/>
        </authorList>
    </citation>
    <scope>NUCLEOTIDE SEQUENCE</scope>
    <source>
        <strain evidence="2">Nanhai2018</strain>
        <tissue evidence="2">Muscle</tissue>
    </source>
</reference>
<evidence type="ECO:0000313" key="2">
    <source>
        <dbReference type="EMBL" id="KAJ8031512.1"/>
    </source>
</evidence>
<name>A0A9Q1H1E5_HOLLE</name>
<dbReference type="Proteomes" id="UP001152320">
    <property type="component" value="Chromosome 12"/>
</dbReference>
<sequence>MDSTSKSVVLVEELPETEEPRVVCRCSNVCNRASGRGCCPCLARSRKCGGLCRCGTAKMRCKNRAVGEEETHIDENVVEDDSAENASMTGKLTDLDEVSEDNFTEEPKRGRKRKGRGRPPAKLKGPRSHPNYKTKWELKPELRQWLTTSNKSRHAFCIFCECEFNLDKDSSSCLIKHSRCKKHTKFTKLWTEANPDQDVIETKKRVLEDIPEFKPWLRLQSMTGSAYCLRCKAIIKDGETLDVLRRHKTSKRHRNMAAQKGGVISESEEEVVMPIEPKRKWRRMNQEEVIHPSDSEQSEGDEEEEGEREEEDGYAYDDDLQIERGSNLLGSETIWQQATESEAKLLSFMVENNVPLKLTDSLVSLLKGLPSVGLGFKRILMDYEKAADMVKQSNDSFLNEILVERLKKRFFYIAIDIRMESPHKNHVGIFVIFCSPDLSIEVELLDVKDCGEGTAEDIYNCLTDTLKQKEKEGIPLHNWMGLLCDTTNVSFHTMFSVMAMIAGKYEWVSPLVCPSRMAELSAITACKSLPENLEHFCNLVHEHFQSGPKQAVSFLDYKELCNERKHVILNAKDISWLAMNDFLGKLLEQWHPLQTYFTCLMKTEPDEKYNLVLEMFSNPLMKILLMALKFAVDVINTYSDKVAVGEPLFATLDEETNELIRTFANFFMKNDVVAVTEDLTKLCVTDEETYLPLSQLYLGFDSSGALTSHMEQNQLSFEDANVVQVLQVVRGFYREFITHLQVSLQMSLPMRSLVSLLDPQNAVNVEAPINGNIFSSFSNSDVIDVKQVQEEWHSVSNVGLPSNEILESPLVYWRYVLAQNAEGLKNLQNLVSYFFSLPVLHSSEEKIFTFMKHWNLKAWKRLTSANLWTYRNAQSKLQNSHCINGQADGEILREVTIIELPLQ</sequence>
<feature type="compositionally biased region" description="Acidic residues" evidence="1">
    <location>
        <begin position="296"/>
        <end position="317"/>
    </location>
</feature>
<evidence type="ECO:0000313" key="3">
    <source>
        <dbReference type="Proteomes" id="UP001152320"/>
    </source>
</evidence>
<feature type="region of interest" description="Disordered" evidence="1">
    <location>
        <begin position="282"/>
        <end position="317"/>
    </location>
</feature>
<comment type="caution">
    <text evidence="2">The sequence shown here is derived from an EMBL/GenBank/DDBJ whole genome shotgun (WGS) entry which is preliminary data.</text>
</comment>
<feature type="compositionally biased region" description="Basic and acidic residues" evidence="1">
    <location>
        <begin position="284"/>
        <end position="294"/>
    </location>
</feature>
<accession>A0A9Q1H1E5</accession>
<keyword evidence="3" id="KW-1185">Reference proteome</keyword>
<dbReference type="EMBL" id="JAIZAY010000012">
    <property type="protein sequence ID" value="KAJ8031512.1"/>
    <property type="molecule type" value="Genomic_DNA"/>
</dbReference>
<dbReference type="PANTHER" id="PTHR37162:SF1">
    <property type="entry name" value="BED-TYPE DOMAIN-CONTAINING PROTEIN"/>
    <property type="match status" value="1"/>
</dbReference>